<dbReference type="InterPro" id="IPR036291">
    <property type="entry name" value="NAD(P)-bd_dom_sf"/>
</dbReference>
<evidence type="ECO:0000259" key="1">
    <source>
        <dbReference type="Pfam" id="PF13460"/>
    </source>
</evidence>
<protein>
    <recommendedName>
        <fullName evidence="1">NAD(P)-binding domain-containing protein</fullName>
    </recommendedName>
</protein>
<keyword evidence="3" id="KW-1185">Reference proteome</keyword>
<feature type="domain" description="NAD(P)-binding" evidence="1">
    <location>
        <begin position="2"/>
        <end position="77"/>
    </location>
</feature>
<proteinExistence type="predicted"/>
<dbReference type="InterPro" id="IPR018247">
    <property type="entry name" value="EF_Hand_1_Ca_BS"/>
</dbReference>
<comment type="caution">
    <text evidence="2">The sequence shown here is derived from an EMBL/GenBank/DDBJ whole genome shotgun (WGS) entry which is preliminary data.</text>
</comment>
<dbReference type="InterPro" id="IPR016040">
    <property type="entry name" value="NAD(P)-bd_dom"/>
</dbReference>
<reference evidence="3" key="1">
    <citation type="journal article" date="2019" name="Int. J. Syst. Evol. Microbiol.">
        <title>The Global Catalogue of Microorganisms (GCM) 10K type strain sequencing project: providing services to taxonomists for standard genome sequencing and annotation.</title>
        <authorList>
            <consortium name="The Broad Institute Genomics Platform"/>
            <consortium name="The Broad Institute Genome Sequencing Center for Infectious Disease"/>
            <person name="Wu L."/>
            <person name="Ma J."/>
        </authorList>
    </citation>
    <scope>NUCLEOTIDE SEQUENCE [LARGE SCALE GENOMIC DNA]</scope>
    <source>
        <strain evidence="3">CCM 8609</strain>
    </source>
</reference>
<evidence type="ECO:0000313" key="3">
    <source>
        <dbReference type="Proteomes" id="UP000603295"/>
    </source>
</evidence>
<dbReference type="SUPFAM" id="SSF51735">
    <property type="entry name" value="NAD(P)-binding Rossmann-fold domains"/>
    <property type="match status" value="1"/>
</dbReference>
<sequence length="112" mass="12599">MQAAAQNGIKRFIMLSALFSLEPNKWRTVKGLDGLTDYNIAKFFADNYLTYTALDYTILQPTVMTDKSGTGKITVDDVAKTLSEILKYQNTKRKIIKMREGSTPIDEALSQI</sequence>
<dbReference type="Proteomes" id="UP000603295">
    <property type="component" value="Unassembled WGS sequence"/>
</dbReference>
<dbReference type="PROSITE" id="PS00018">
    <property type="entry name" value="EF_HAND_1"/>
    <property type="match status" value="1"/>
</dbReference>
<dbReference type="EMBL" id="BMDS01000004">
    <property type="protein sequence ID" value="GGI63536.1"/>
    <property type="molecule type" value="Genomic_DNA"/>
</dbReference>
<gene>
    <name evidence="2" type="ORF">GCM10011459_13700</name>
</gene>
<accession>A0ABQ2C5A9</accession>
<dbReference type="Gene3D" id="3.40.50.720">
    <property type="entry name" value="NAD(P)-binding Rossmann-like Domain"/>
    <property type="match status" value="1"/>
</dbReference>
<dbReference type="Pfam" id="PF13460">
    <property type="entry name" value="NAD_binding_10"/>
    <property type="match status" value="1"/>
</dbReference>
<organism evidence="2 3">
    <name type="scientific">Limosilactobacillus caviae</name>
    <dbReference type="NCBI Taxonomy" id="1769424"/>
    <lineage>
        <taxon>Bacteria</taxon>
        <taxon>Bacillati</taxon>
        <taxon>Bacillota</taxon>
        <taxon>Bacilli</taxon>
        <taxon>Lactobacillales</taxon>
        <taxon>Lactobacillaceae</taxon>
        <taxon>Limosilactobacillus</taxon>
    </lineage>
</organism>
<name>A0ABQ2C5A9_9LACO</name>
<evidence type="ECO:0000313" key="2">
    <source>
        <dbReference type="EMBL" id="GGI63536.1"/>
    </source>
</evidence>